<feature type="region of interest" description="Disordered" evidence="5">
    <location>
        <begin position="676"/>
        <end position="700"/>
    </location>
</feature>
<evidence type="ECO:0000259" key="9">
    <source>
        <dbReference type="PROSITE" id="PS51270"/>
    </source>
</evidence>
<dbReference type="PROSITE" id="PS51266">
    <property type="entry name" value="ZF_CHY"/>
    <property type="match status" value="1"/>
</dbReference>
<evidence type="ECO:0000313" key="11">
    <source>
        <dbReference type="Proteomes" id="UP001642502"/>
    </source>
</evidence>
<dbReference type="SUPFAM" id="SSF161219">
    <property type="entry name" value="CHY zinc finger-like"/>
    <property type="match status" value="1"/>
</dbReference>
<keyword evidence="11" id="KW-1185">Reference proteome</keyword>
<protein>
    <recommendedName>
        <fullName evidence="12">Chy and ring finger domain protein</fullName>
    </recommendedName>
</protein>
<feature type="domain" description="CHY-type" evidence="8">
    <location>
        <begin position="331"/>
        <end position="398"/>
    </location>
</feature>
<evidence type="ECO:0000259" key="7">
    <source>
        <dbReference type="PROSITE" id="PS50157"/>
    </source>
</evidence>
<dbReference type="SUPFAM" id="SSF161245">
    <property type="entry name" value="Zinc hairpin stack"/>
    <property type="match status" value="1"/>
</dbReference>
<name>A0ABP0DV20_9PEZI</name>
<evidence type="ECO:0000256" key="3">
    <source>
        <dbReference type="ARBA" id="ARBA00022833"/>
    </source>
</evidence>
<keyword evidence="1" id="KW-0479">Metal-binding</keyword>
<evidence type="ECO:0000256" key="4">
    <source>
        <dbReference type="PROSITE-ProRule" id="PRU00601"/>
    </source>
</evidence>
<dbReference type="PANTHER" id="PTHR21319">
    <property type="entry name" value="RING FINGER AND CHY ZINC FINGER DOMAIN-CONTAINING PROTEIN 1"/>
    <property type="match status" value="1"/>
</dbReference>
<dbReference type="InterPro" id="IPR013083">
    <property type="entry name" value="Znf_RING/FYVE/PHD"/>
</dbReference>
<keyword evidence="2 4" id="KW-0863">Zinc-finger</keyword>
<feature type="domain" description="C2H2-type" evidence="7">
    <location>
        <begin position="503"/>
        <end position="530"/>
    </location>
</feature>
<feature type="domain" description="CTCHY-type" evidence="9">
    <location>
        <begin position="400"/>
        <end position="466"/>
    </location>
</feature>
<feature type="compositionally biased region" description="Acidic residues" evidence="5">
    <location>
        <begin position="742"/>
        <end position="780"/>
    </location>
</feature>
<evidence type="ECO:0000256" key="5">
    <source>
        <dbReference type="SAM" id="MobiDB-lite"/>
    </source>
</evidence>
<feature type="compositionally biased region" description="Basic and acidic residues" evidence="5">
    <location>
        <begin position="145"/>
        <end position="155"/>
    </location>
</feature>
<dbReference type="InterPro" id="IPR037275">
    <property type="entry name" value="Znf_CTCHY_sf"/>
</dbReference>
<dbReference type="InterPro" id="IPR017921">
    <property type="entry name" value="Znf_CTCHY"/>
</dbReference>
<accession>A0ABP0DV20</accession>
<keyword evidence="3" id="KW-0862">Zinc</keyword>
<dbReference type="Gene3D" id="2.20.28.10">
    <property type="match status" value="1"/>
</dbReference>
<dbReference type="InterPro" id="IPR008913">
    <property type="entry name" value="Znf_CHY"/>
</dbReference>
<dbReference type="Gene3D" id="3.30.40.10">
    <property type="entry name" value="Zinc/RING finger domain, C3HC4 (zinc finger)"/>
    <property type="match status" value="1"/>
</dbReference>
<dbReference type="Pfam" id="PF13639">
    <property type="entry name" value="zf-RING_2"/>
    <property type="match status" value="1"/>
</dbReference>
<dbReference type="InterPro" id="IPR013087">
    <property type="entry name" value="Znf_C2H2_type"/>
</dbReference>
<comment type="caution">
    <text evidence="10">The sequence shown here is derived from an EMBL/GenBank/DDBJ whole genome shotgun (WGS) entry which is preliminary data.</text>
</comment>
<evidence type="ECO:0000259" key="6">
    <source>
        <dbReference type="PROSITE" id="PS50089"/>
    </source>
</evidence>
<feature type="region of interest" description="Disordered" evidence="5">
    <location>
        <begin position="620"/>
        <end position="655"/>
    </location>
</feature>
<reference evidence="10 11" key="1">
    <citation type="submission" date="2024-01" db="EMBL/GenBank/DDBJ databases">
        <authorList>
            <person name="Allen C."/>
            <person name="Tagirdzhanova G."/>
        </authorList>
    </citation>
    <scope>NUCLEOTIDE SEQUENCE [LARGE SCALE GENOMIC DNA]</scope>
    <source>
        <strain evidence="10 11">CBS 119000</strain>
    </source>
</reference>
<dbReference type="InterPro" id="IPR037274">
    <property type="entry name" value="Znf_CHY_sf"/>
</dbReference>
<evidence type="ECO:0008006" key="12">
    <source>
        <dbReference type="Google" id="ProtNLM"/>
    </source>
</evidence>
<dbReference type="PROSITE" id="PS50089">
    <property type="entry name" value="ZF_RING_2"/>
    <property type="match status" value="1"/>
</dbReference>
<evidence type="ECO:0000256" key="2">
    <source>
        <dbReference type="ARBA" id="ARBA00022771"/>
    </source>
</evidence>
<dbReference type="InterPro" id="IPR001841">
    <property type="entry name" value="Znf_RING"/>
</dbReference>
<dbReference type="SMART" id="SM00184">
    <property type="entry name" value="RING"/>
    <property type="match status" value="1"/>
</dbReference>
<dbReference type="PANTHER" id="PTHR21319:SF0">
    <property type="entry name" value="AND RING FINGER DOMAIN PROTEIN, PUTATIVE (AFU_ORTHOLOGUE AFUA_1G08900)-RELATED"/>
    <property type="match status" value="1"/>
</dbReference>
<sequence>MPSLVPEFIINPVLRQARQLSSNFANLGPATPLNSSSAHDSSVFDDDETTGPKVERQQLVRQQQTGGATISANAWGSLSLRRMFTAPPGESSDPIAAELSSSRDTFPPYIRTTSSQSAPDYERENAGAPNSSTAEALPISPPPDRMSDTHEHDDSSVGGADLPTDEEHLDGAEDREVGASVPVSLSAGFFGNVELPEDDGMQALRRRILAVQSRDIVSAEKARLIHGLLMESYKQSQKAKQPLRPETPTSPTGRTATIGDEPKLTTTPPPSSALGTLETLKFWHAAYNLTHSATSPQALAIAPAEADLRPTYVPDISSSSANADGIARDEDGRKLYGCEHYRRNVKLQCFTCERWYTCRLCHNEAEDHTLPRSSTRNMLCMLCGCAQRAGAVCVKCGESAARYYCGICKLWNDDPDKSIYHCSDCGICRVGEGLGKDFFHCKKCGSCIAINQEESHRCREGVMDCDCPICSEYIFTTHKKVVTMKCGHMIHDDCRAQYIKQSYKCPICNKSVENMESMFRRLDKHLEEQPMPEEYADTRAVILCNDCEAKTSTMYHWGGLRCEVCLSYNTVELMLHNPPATHNGQGGVAASDSTTTVAASAVAIAAASAEAAMANAAMPSQSTYLPPQPGPPSPQLLSSPLSGTGNTLMSPQSPPKMSFRLASSAYMTSPLRAPVLATAPPGYTEEGFQLEGDEDDYRRHPDMEDGDIFGLFDRAAALSWGRRTVSPYFGGLIKDDSCNLQGEEEVGCNDDGDSDDDDDDDDNEDKKEEEEEEDDDEDEIQLFGHR</sequence>
<dbReference type="PROSITE" id="PS51270">
    <property type="entry name" value="ZF_CTCHY"/>
    <property type="match status" value="1"/>
</dbReference>
<dbReference type="CDD" id="cd16464">
    <property type="entry name" value="RING-H2_Pirh2-like"/>
    <property type="match status" value="1"/>
</dbReference>
<feature type="domain" description="RING-type" evidence="6">
    <location>
        <begin position="467"/>
        <end position="509"/>
    </location>
</feature>
<dbReference type="EMBL" id="CAWUON010000077">
    <property type="protein sequence ID" value="CAK7271724.1"/>
    <property type="molecule type" value="Genomic_DNA"/>
</dbReference>
<proteinExistence type="predicted"/>
<feature type="region of interest" description="Disordered" evidence="5">
    <location>
        <begin position="236"/>
        <end position="271"/>
    </location>
</feature>
<evidence type="ECO:0000259" key="8">
    <source>
        <dbReference type="PROSITE" id="PS51266"/>
    </source>
</evidence>
<dbReference type="InterPro" id="IPR039512">
    <property type="entry name" value="RCHY1_zinc-ribbon"/>
</dbReference>
<dbReference type="SUPFAM" id="SSF57850">
    <property type="entry name" value="RING/U-box"/>
    <property type="match status" value="1"/>
</dbReference>
<feature type="region of interest" description="Disordered" evidence="5">
    <location>
        <begin position="31"/>
        <end position="51"/>
    </location>
</feature>
<dbReference type="Pfam" id="PF05495">
    <property type="entry name" value="zf-CHY"/>
    <property type="match status" value="1"/>
</dbReference>
<evidence type="ECO:0000313" key="10">
    <source>
        <dbReference type="EMBL" id="CAK7271724.1"/>
    </source>
</evidence>
<feature type="region of interest" description="Disordered" evidence="5">
    <location>
        <begin position="85"/>
        <end position="167"/>
    </location>
</feature>
<feature type="region of interest" description="Disordered" evidence="5">
    <location>
        <begin position="742"/>
        <end position="786"/>
    </location>
</feature>
<organism evidence="10 11">
    <name type="scientific">Sporothrix epigloea</name>
    <dbReference type="NCBI Taxonomy" id="1892477"/>
    <lineage>
        <taxon>Eukaryota</taxon>
        <taxon>Fungi</taxon>
        <taxon>Dikarya</taxon>
        <taxon>Ascomycota</taxon>
        <taxon>Pezizomycotina</taxon>
        <taxon>Sordariomycetes</taxon>
        <taxon>Sordariomycetidae</taxon>
        <taxon>Ophiostomatales</taxon>
        <taxon>Ophiostomataceae</taxon>
        <taxon>Sporothrix</taxon>
    </lineage>
</organism>
<evidence type="ECO:0000256" key="1">
    <source>
        <dbReference type="ARBA" id="ARBA00022723"/>
    </source>
</evidence>
<gene>
    <name evidence="10" type="ORF">SEPCBS119000_004751</name>
</gene>
<dbReference type="PROSITE" id="PS50157">
    <property type="entry name" value="ZINC_FINGER_C2H2_2"/>
    <property type="match status" value="1"/>
</dbReference>
<dbReference type="Proteomes" id="UP001642502">
    <property type="component" value="Unassembled WGS sequence"/>
</dbReference>
<dbReference type="Pfam" id="PF14599">
    <property type="entry name" value="zinc_ribbon_6"/>
    <property type="match status" value="1"/>
</dbReference>